<dbReference type="EMBL" id="CALTRL010001494">
    <property type="protein sequence ID" value="CAH7672733.1"/>
    <property type="molecule type" value="Genomic_DNA"/>
</dbReference>
<dbReference type="GO" id="GO:0005840">
    <property type="term" value="C:ribosome"/>
    <property type="evidence" value="ECO:0007669"/>
    <property type="project" value="UniProtKB-KW"/>
</dbReference>
<keyword evidence="3" id="KW-0687">Ribonucleoprotein</keyword>
<dbReference type="GO" id="GO:0003735">
    <property type="term" value="F:structural constituent of ribosome"/>
    <property type="evidence" value="ECO:0007669"/>
    <property type="project" value="InterPro"/>
</dbReference>
<comment type="caution">
    <text evidence="5">The sequence shown here is derived from an EMBL/GenBank/DDBJ whole genome shotgun (WGS) entry which is preliminary data.</text>
</comment>
<dbReference type="InterPro" id="IPR020070">
    <property type="entry name" value="Ribosomal_bL9_N"/>
</dbReference>
<dbReference type="AlphaFoldDB" id="A0AAV0AXL1"/>
<accession>A0AAV0AXL1</accession>
<sequence length="315" mass="35870">MLPITNHPIKKIITNNLRNSLGSTRNFSSSLTGLVWVQKRIKVRLRKDHPKYGPAGKLIRVKPGFMRQQLYPFGLALYCAQDGIPIHHYQPQSAQLPKTPPPPGLSRPIDELMKGLGIKESFSDEEIRATQLQIDSWKQIYNPIVKDAKNNEDEKGEKRSRVNILTPPKGLLNYLQEISIRPGKENSPITTIKGSGPENSQNLYASIKPNELLENIISKFTFSSLTLTSTIDLSNHLKISRIEHVSAEKLGEESKLDERSSNERLINQVKPIKSVGDYMVYLSIMNNQVELDRVNERYESENNDQLFKFLVKIEK</sequence>
<evidence type="ECO:0000313" key="5">
    <source>
        <dbReference type="EMBL" id="CAH7672733.1"/>
    </source>
</evidence>
<evidence type="ECO:0000259" key="4">
    <source>
        <dbReference type="Pfam" id="PF01281"/>
    </source>
</evidence>
<protein>
    <recommendedName>
        <fullName evidence="4">Ribosomal protein L9 domain-containing protein</fullName>
    </recommendedName>
</protein>
<dbReference type="GO" id="GO:0006412">
    <property type="term" value="P:translation"/>
    <property type="evidence" value="ECO:0007669"/>
    <property type="project" value="InterPro"/>
</dbReference>
<reference evidence="5" key="1">
    <citation type="submission" date="2022-06" db="EMBL/GenBank/DDBJ databases">
        <authorList>
            <consortium name="SYNGENTA / RWTH Aachen University"/>
        </authorList>
    </citation>
    <scope>NUCLEOTIDE SEQUENCE</scope>
</reference>
<keyword evidence="2" id="KW-0689">Ribosomal protein</keyword>
<dbReference type="InterPro" id="IPR036935">
    <property type="entry name" value="Ribosomal_bL9_N_sf"/>
</dbReference>
<dbReference type="Pfam" id="PF01281">
    <property type="entry name" value="Ribosomal_L9_N"/>
    <property type="match status" value="1"/>
</dbReference>
<comment type="similarity">
    <text evidence="1">Belongs to the bacterial ribosomal protein bL9 family.</text>
</comment>
<dbReference type="InterPro" id="IPR000244">
    <property type="entry name" value="Ribosomal_bL9"/>
</dbReference>
<dbReference type="SUPFAM" id="SSF55658">
    <property type="entry name" value="L9 N-domain-like"/>
    <property type="match status" value="1"/>
</dbReference>
<dbReference type="GO" id="GO:1990904">
    <property type="term" value="C:ribonucleoprotein complex"/>
    <property type="evidence" value="ECO:0007669"/>
    <property type="project" value="UniProtKB-KW"/>
</dbReference>
<evidence type="ECO:0000256" key="3">
    <source>
        <dbReference type="ARBA" id="ARBA00023274"/>
    </source>
</evidence>
<gene>
    <name evidence="5" type="ORF">PPACK8108_LOCUS7567</name>
</gene>
<organism evidence="5 6">
    <name type="scientific">Phakopsora pachyrhizi</name>
    <name type="common">Asian soybean rust disease fungus</name>
    <dbReference type="NCBI Taxonomy" id="170000"/>
    <lineage>
        <taxon>Eukaryota</taxon>
        <taxon>Fungi</taxon>
        <taxon>Dikarya</taxon>
        <taxon>Basidiomycota</taxon>
        <taxon>Pucciniomycotina</taxon>
        <taxon>Pucciniomycetes</taxon>
        <taxon>Pucciniales</taxon>
        <taxon>Phakopsoraceae</taxon>
        <taxon>Phakopsora</taxon>
    </lineage>
</organism>
<dbReference type="InterPro" id="IPR009027">
    <property type="entry name" value="Ribosomal_bL9/RNase_H1_N"/>
</dbReference>
<keyword evidence="6" id="KW-1185">Reference proteome</keyword>
<dbReference type="Gene3D" id="3.40.5.10">
    <property type="entry name" value="Ribosomal protein L9, N-terminal domain"/>
    <property type="match status" value="1"/>
</dbReference>
<evidence type="ECO:0000256" key="2">
    <source>
        <dbReference type="ARBA" id="ARBA00022980"/>
    </source>
</evidence>
<dbReference type="PANTHER" id="PTHR21368">
    <property type="entry name" value="50S RIBOSOMAL PROTEIN L9"/>
    <property type="match status" value="1"/>
</dbReference>
<proteinExistence type="inferred from homology"/>
<feature type="domain" description="Ribosomal protein L9" evidence="4">
    <location>
        <begin position="41"/>
        <end position="79"/>
    </location>
</feature>
<evidence type="ECO:0000313" key="6">
    <source>
        <dbReference type="Proteomes" id="UP001153365"/>
    </source>
</evidence>
<name>A0AAV0AXL1_PHAPC</name>
<dbReference type="Proteomes" id="UP001153365">
    <property type="component" value="Unassembled WGS sequence"/>
</dbReference>
<evidence type="ECO:0000256" key="1">
    <source>
        <dbReference type="ARBA" id="ARBA00010605"/>
    </source>
</evidence>